<organism evidence="1 2">
    <name type="scientific">Methylocaldum szegediense</name>
    <dbReference type="NCBI Taxonomy" id="73780"/>
    <lineage>
        <taxon>Bacteria</taxon>
        <taxon>Pseudomonadati</taxon>
        <taxon>Pseudomonadota</taxon>
        <taxon>Gammaproteobacteria</taxon>
        <taxon>Methylococcales</taxon>
        <taxon>Methylococcaceae</taxon>
        <taxon>Methylocaldum</taxon>
    </lineage>
</organism>
<evidence type="ECO:0000313" key="1">
    <source>
        <dbReference type="EMBL" id="CAI8780899.1"/>
    </source>
</evidence>
<sequence>MLHPIVSHDGSQGLAIGFGQVNATGLTAPHRSHLTFRTAVRASVEGTVQHCDYVELLIKQSTSAVLTAF</sequence>
<accession>A0ABN8WZM0</accession>
<dbReference type="EMBL" id="OX458333">
    <property type="protein sequence ID" value="CAI8780899.1"/>
    <property type="molecule type" value="Genomic_DNA"/>
</dbReference>
<proteinExistence type="predicted"/>
<gene>
    <name evidence="1" type="ORF">MSZNOR_1218</name>
</gene>
<keyword evidence="2" id="KW-1185">Reference proteome</keyword>
<name>A0ABN8WZM0_9GAMM</name>
<reference evidence="1 2" key="1">
    <citation type="submission" date="2023-03" db="EMBL/GenBank/DDBJ databases">
        <authorList>
            <person name="Pearce D."/>
        </authorList>
    </citation>
    <scope>NUCLEOTIDE SEQUENCE [LARGE SCALE GENOMIC DNA]</scope>
    <source>
        <strain evidence="1">Msz</strain>
    </source>
</reference>
<evidence type="ECO:0000313" key="2">
    <source>
        <dbReference type="Proteomes" id="UP001162030"/>
    </source>
</evidence>
<dbReference type="Proteomes" id="UP001162030">
    <property type="component" value="Chromosome"/>
</dbReference>
<protein>
    <submittedName>
        <fullName evidence="1">Uncharacterized protein</fullName>
    </submittedName>
</protein>